<feature type="coiled-coil region" evidence="1">
    <location>
        <begin position="27"/>
        <end position="119"/>
    </location>
</feature>
<reference evidence="2 3" key="1">
    <citation type="submission" date="2020-08" db="EMBL/GenBank/DDBJ databases">
        <title>Genomic Encyclopedia of Type Strains, Phase IV (KMG-IV): sequencing the most valuable type-strain genomes for metagenomic binning, comparative biology and taxonomic classification.</title>
        <authorList>
            <person name="Goeker M."/>
        </authorList>
    </citation>
    <scope>NUCLEOTIDE SEQUENCE [LARGE SCALE GENOMIC DNA]</scope>
    <source>
        <strain evidence="2 3">DSM 40141</strain>
    </source>
</reference>
<protein>
    <submittedName>
        <fullName evidence="2">Putative phage infection (PIP) family protein YhgE</fullName>
    </submittedName>
</protein>
<evidence type="ECO:0000313" key="2">
    <source>
        <dbReference type="EMBL" id="MBB6439091.1"/>
    </source>
</evidence>
<name>A0A7X0HK54_9ACTN</name>
<evidence type="ECO:0000256" key="1">
    <source>
        <dbReference type="SAM" id="Coils"/>
    </source>
</evidence>
<organism evidence="2 3">
    <name type="scientific">Streptomyces candidus</name>
    <dbReference type="NCBI Taxonomy" id="67283"/>
    <lineage>
        <taxon>Bacteria</taxon>
        <taxon>Bacillati</taxon>
        <taxon>Actinomycetota</taxon>
        <taxon>Actinomycetes</taxon>
        <taxon>Kitasatosporales</taxon>
        <taxon>Streptomycetaceae</taxon>
        <taxon>Streptomyces</taxon>
    </lineage>
</organism>
<dbReference type="AlphaFoldDB" id="A0A7X0HK54"/>
<keyword evidence="1" id="KW-0175">Coiled coil</keyword>
<sequence length="229" mass="25854">MFRIISTARLNELDNLASAFPMVRSKSDRLEKDLETEQRLTKELTAKAEQATARFRQELTDLVQQADARVAEARASVQRAQHQANALIDGATKRANDIERRADQKVRELNAQIEQLKAKLPHPTPIPEGVVARYQNLVGALIDLTLFTIEDTNAEPGYGYSAKRVDLKLVSLCAGCGYRQEETRKEVYDTAETRTNFLENTYEGEKLKRWAQEHAETCRAVALPLQRAA</sequence>
<comment type="caution">
    <text evidence="2">The sequence shown here is derived from an EMBL/GenBank/DDBJ whole genome shotgun (WGS) entry which is preliminary data.</text>
</comment>
<accession>A0A7X0HK54</accession>
<dbReference type="RefSeq" id="WP_185035580.1">
    <property type="nucleotide sequence ID" value="NZ_BNBN01000017.1"/>
</dbReference>
<keyword evidence="3" id="KW-1185">Reference proteome</keyword>
<evidence type="ECO:0000313" key="3">
    <source>
        <dbReference type="Proteomes" id="UP000540423"/>
    </source>
</evidence>
<dbReference type="EMBL" id="JACHEM010000017">
    <property type="protein sequence ID" value="MBB6439091.1"/>
    <property type="molecule type" value="Genomic_DNA"/>
</dbReference>
<dbReference type="Proteomes" id="UP000540423">
    <property type="component" value="Unassembled WGS sequence"/>
</dbReference>
<proteinExistence type="predicted"/>
<gene>
    <name evidence="2" type="ORF">HNQ79_005603</name>
</gene>